<dbReference type="InterPro" id="IPR002477">
    <property type="entry name" value="Peptidoglycan-bd-like"/>
</dbReference>
<dbReference type="Pfam" id="PF01471">
    <property type="entry name" value="PG_binding_1"/>
    <property type="match status" value="2"/>
</dbReference>
<accession>A0A429YQY5</accession>
<keyword evidence="5" id="KW-1185">Reference proteome</keyword>
<dbReference type="AlphaFoldDB" id="A0A429YQY5"/>
<comment type="caution">
    <text evidence="4">The sequence shown here is derived from an EMBL/GenBank/DDBJ whole genome shotgun (WGS) entry which is preliminary data.</text>
</comment>
<proteinExistence type="predicted"/>
<keyword evidence="2" id="KW-0812">Transmembrane</keyword>
<dbReference type="OrthoDB" id="9816507at2"/>
<evidence type="ECO:0000256" key="2">
    <source>
        <dbReference type="SAM" id="Phobius"/>
    </source>
</evidence>
<feature type="compositionally biased region" description="Pro residues" evidence="1">
    <location>
        <begin position="75"/>
        <end position="89"/>
    </location>
</feature>
<keyword evidence="2" id="KW-0472">Membrane</keyword>
<feature type="compositionally biased region" description="Polar residues" evidence="1">
    <location>
        <begin position="95"/>
        <end position="105"/>
    </location>
</feature>
<reference evidence="4 5" key="1">
    <citation type="submission" date="2018-12" db="EMBL/GenBank/DDBJ databases">
        <title>Mesorhizobium carbonis sp. nov., isolated from coal mine water.</title>
        <authorList>
            <person name="Xin W."/>
            <person name="Xu Z."/>
            <person name="Xiang F."/>
            <person name="Zhang J."/>
            <person name="Xi L."/>
            <person name="Liu J."/>
        </authorList>
    </citation>
    <scope>NUCLEOTIDE SEQUENCE [LARGE SCALE GENOMIC DNA]</scope>
    <source>
        <strain evidence="4 5">B2.3</strain>
    </source>
</reference>
<feature type="compositionally biased region" description="Low complexity" evidence="1">
    <location>
        <begin position="110"/>
        <end position="125"/>
    </location>
</feature>
<dbReference type="Proteomes" id="UP000278398">
    <property type="component" value="Unassembled WGS sequence"/>
</dbReference>
<dbReference type="RefSeq" id="WP_126702073.1">
    <property type="nucleotide sequence ID" value="NZ_RWKW01000100.1"/>
</dbReference>
<feature type="domain" description="Peptidoglycan binding-like" evidence="3">
    <location>
        <begin position="131"/>
        <end position="182"/>
    </location>
</feature>
<dbReference type="Gene3D" id="1.10.101.10">
    <property type="entry name" value="PGBD-like superfamily/PGBD"/>
    <property type="match status" value="2"/>
</dbReference>
<dbReference type="SUPFAM" id="SSF47090">
    <property type="entry name" value="PGBD-like"/>
    <property type="match status" value="2"/>
</dbReference>
<dbReference type="InterPro" id="IPR036366">
    <property type="entry name" value="PGBDSf"/>
</dbReference>
<gene>
    <name evidence="4" type="ORF">EJC49_21955</name>
</gene>
<name>A0A429YQY5_9HYPH</name>
<keyword evidence="2" id="KW-1133">Transmembrane helix</keyword>
<feature type="region of interest" description="Disordered" evidence="1">
    <location>
        <begin position="75"/>
        <end position="125"/>
    </location>
</feature>
<organism evidence="4 5">
    <name type="scientific">Aquibium carbonis</name>
    <dbReference type="NCBI Taxonomy" id="2495581"/>
    <lineage>
        <taxon>Bacteria</taxon>
        <taxon>Pseudomonadati</taxon>
        <taxon>Pseudomonadota</taxon>
        <taxon>Alphaproteobacteria</taxon>
        <taxon>Hyphomicrobiales</taxon>
        <taxon>Phyllobacteriaceae</taxon>
        <taxon>Aquibium</taxon>
    </lineage>
</organism>
<dbReference type="InterPro" id="IPR036365">
    <property type="entry name" value="PGBD-like_sf"/>
</dbReference>
<feature type="transmembrane region" description="Helical" evidence="2">
    <location>
        <begin position="39"/>
        <end position="55"/>
    </location>
</feature>
<dbReference type="EMBL" id="RWKW01000100">
    <property type="protein sequence ID" value="RST83840.1"/>
    <property type="molecule type" value="Genomic_DNA"/>
</dbReference>
<protein>
    <submittedName>
        <fullName evidence="4">Peptidoglycan-binding protein</fullName>
    </submittedName>
</protein>
<evidence type="ECO:0000313" key="4">
    <source>
        <dbReference type="EMBL" id="RST83840.1"/>
    </source>
</evidence>
<evidence type="ECO:0000259" key="3">
    <source>
        <dbReference type="Pfam" id="PF01471"/>
    </source>
</evidence>
<evidence type="ECO:0000313" key="5">
    <source>
        <dbReference type="Proteomes" id="UP000278398"/>
    </source>
</evidence>
<evidence type="ECO:0000256" key="1">
    <source>
        <dbReference type="SAM" id="MobiDB-lite"/>
    </source>
</evidence>
<sequence>MKRSGSRREPSPLAAFVGGAVAASGAAIAENPVLVGSSTAFLVVLFYVSANALWNQPYRHPGPLMETRFVVQRPAPAPAPQPVSQPAPRPAALMQPTSEVTNSVSPGDEQAAAAPMQAAPVQPAPVQERTMRVQIALESLGLYRGTVDGLMGPQTRAAIAGYQKTLGMEATAEIDDRLMEALGIGADRQAARALPAGQPVPLPASPAVASEQAYAAVPVAAPVPRSREAANIGGAADTADLLREARAAAALQSNVVRVQAGLRAFGNEGIEIDGVIGEKTRAAIREFQALFRLPVTGEPDDRLLAKMQEIGLTN</sequence>
<feature type="domain" description="Peptidoglycan binding-like" evidence="3">
    <location>
        <begin position="253"/>
        <end position="307"/>
    </location>
</feature>